<gene>
    <name evidence="1" type="ORF">CALCODRAFT_275500</name>
</gene>
<proteinExistence type="predicted"/>
<dbReference type="Proteomes" id="UP000076842">
    <property type="component" value="Unassembled WGS sequence"/>
</dbReference>
<reference evidence="1 2" key="1">
    <citation type="journal article" date="2016" name="Mol. Biol. Evol.">
        <title>Comparative Genomics of Early-Diverging Mushroom-Forming Fungi Provides Insights into the Origins of Lignocellulose Decay Capabilities.</title>
        <authorList>
            <person name="Nagy L.G."/>
            <person name="Riley R."/>
            <person name="Tritt A."/>
            <person name="Adam C."/>
            <person name="Daum C."/>
            <person name="Floudas D."/>
            <person name="Sun H."/>
            <person name="Yadav J.S."/>
            <person name="Pangilinan J."/>
            <person name="Larsson K.H."/>
            <person name="Matsuura K."/>
            <person name="Barry K."/>
            <person name="Labutti K."/>
            <person name="Kuo R."/>
            <person name="Ohm R.A."/>
            <person name="Bhattacharya S.S."/>
            <person name="Shirouzu T."/>
            <person name="Yoshinaga Y."/>
            <person name="Martin F.M."/>
            <person name="Grigoriev I.V."/>
            <person name="Hibbett D.S."/>
        </authorList>
    </citation>
    <scope>NUCLEOTIDE SEQUENCE [LARGE SCALE GENOMIC DNA]</scope>
    <source>
        <strain evidence="1 2">HHB12733</strain>
    </source>
</reference>
<dbReference type="AlphaFoldDB" id="A0A165G2K0"/>
<organism evidence="1 2">
    <name type="scientific">Calocera cornea HHB12733</name>
    <dbReference type="NCBI Taxonomy" id="1353952"/>
    <lineage>
        <taxon>Eukaryota</taxon>
        <taxon>Fungi</taxon>
        <taxon>Dikarya</taxon>
        <taxon>Basidiomycota</taxon>
        <taxon>Agaricomycotina</taxon>
        <taxon>Dacrymycetes</taxon>
        <taxon>Dacrymycetales</taxon>
        <taxon>Dacrymycetaceae</taxon>
        <taxon>Calocera</taxon>
    </lineage>
</organism>
<sequence length="62" mass="6898">MGRNSYWEGRYIGVQFSLTRNQPVVWVEKTESWHNRSWRCGSAGGWSAGLDSAGALAPSPLE</sequence>
<accession>A0A165G2K0</accession>
<protein>
    <submittedName>
        <fullName evidence="1">Uncharacterized protein</fullName>
    </submittedName>
</protein>
<evidence type="ECO:0000313" key="2">
    <source>
        <dbReference type="Proteomes" id="UP000076842"/>
    </source>
</evidence>
<dbReference type="EMBL" id="KV423962">
    <property type="protein sequence ID" value="KZT57520.1"/>
    <property type="molecule type" value="Genomic_DNA"/>
</dbReference>
<evidence type="ECO:0000313" key="1">
    <source>
        <dbReference type="EMBL" id="KZT57520.1"/>
    </source>
</evidence>
<keyword evidence="2" id="KW-1185">Reference proteome</keyword>
<name>A0A165G2K0_9BASI</name>
<dbReference type="InParanoid" id="A0A165G2K0"/>